<evidence type="ECO:0000256" key="5">
    <source>
        <dbReference type="ARBA" id="ARBA00022729"/>
    </source>
</evidence>
<evidence type="ECO:0000256" key="8">
    <source>
        <dbReference type="ARBA" id="ARBA00023180"/>
    </source>
</evidence>
<dbReference type="GO" id="GO:0046872">
    <property type="term" value="F:metal ion binding"/>
    <property type="evidence" value="ECO:0007669"/>
    <property type="project" value="UniProtKB-KW"/>
</dbReference>
<dbReference type="InterPro" id="IPR029052">
    <property type="entry name" value="Metallo-depent_PP-like"/>
</dbReference>
<sequence>MVKVAVFFSAAVYALAVCWPAQAASSSSQPPKIDTVRPSSSGVYTAPKAFPTSEFPSMDYMPKSQEAEPRPHITRVGGGAYPDDLVDPMKLPAHAPDGEGVLPKPSPSAAPLAHRPSFRSEAMKNLTAILDNNSTSTCKRCHEALRLGQRLAWANPSVVPDLMVELCEKYKYASSPTVKKACEGTFGLNQWGGAYTQLLSYANLTEGSPTPGWLCARYIKGGACEYPELEPLSSSFLNKWFNGKTQPPAHVVQRSKKVGPKRNKPLRVFHGSDFHVDPRYLVDAEANCDNGQCCRSDSFNSTLWNQPTFEPGSLPKRNISHPAGYWGYYQCDTPWSLIAAAMEGLSYLQKDEPLDLALYTGDLTTHDAEWHISQNLTTYSEQSLYDMFHRHLGNTTMVVALGNHDSSPADLFAPHSLPDSRGDQLSWDWDNVAALVKSNGWGDDKTAATIRKHYGAYSISPRKGLRVVALNSDFWYSGNPMTYVDLSNPDVSGLLRFFTDELQAAEDANERVWVVAHVLTGWNGGDGVDAPTNLLYQIVSRYSHTIAHIFFGHTHEDEFQIWYESSNGNSTSVSRKTEDARAMAFIGPSVTPLTNVNPSLRVYEVDPETYEVMDYLQYYTQLQDADELRKTGPVWNLLYKARETYGNFSASQAAGTYAAPVALDQGGVWPQDAPLNASFWAALTDEMEQRPELIELHQVYQGRNSPRTPQCNTKACHEAKVCYMRSASSALGRGCPSGYGSVQGG</sequence>
<dbReference type="PIRSF" id="PIRSF000948">
    <property type="entry name" value="Sphingomy_PDE"/>
    <property type="match status" value="1"/>
</dbReference>
<evidence type="ECO:0000259" key="14">
    <source>
        <dbReference type="Pfam" id="PF00149"/>
    </source>
</evidence>
<keyword evidence="6 9" id="KW-0378">Hydrolase</keyword>
<evidence type="ECO:0000313" key="16">
    <source>
        <dbReference type="EMBL" id="SHO76737.1"/>
    </source>
</evidence>
<dbReference type="VEuPathDB" id="FungiDB:MSYG_1075"/>
<evidence type="ECO:0000256" key="13">
    <source>
        <dbReference type="SAM" id="SignalP"/>
    </source>
</evidence>
<dbReference type="InterPro" id="IPR041805">
    <property type="entry name" value="ASMase/PPN1_MPP"/>
</dbReference>
<comment type="function">
    <text evidence="9">Converts sphingomyelin to ceramide.</text>
</comment>
<dbReference type="GO" id="GO:0016798">
    <property type="term" value="F:hydrolase activity, acting on glycosyl bonds"/>
    <property type="evidence" value="ECO:0007669"/>
    <property type="project" value="UniProtKB-KW"/>
</dbReference>
<feature type="binding site" evidence="10">
    <location>
        <position position="403"/>
    </location>
    <ligand>
        <name>Zn(2+)</name>
        <dbReference type="ChEBI" id="CHEBI:29105"/>
        <label>2</label>
    </ligand>
</feature>
<keyword evidence="17" id="KW-1185">Reference proteome</keyword>
<dbReference type="InterPro" id="IPR045473">
    <property type="entry name" value="ASM_C"/>
</dbReference>
<keyword evidence="5 13" id="KW-0732">Signal</keyword>
<feature type="chain" id="PRO_5012523180" description="Sphingomyelin phosphodiesterase" evidence="13">
    <location>
        <begin position="17"/>
        <end position="745"/>
    </location>
</feature>
<dbReference type="Pfam" id="PF00149">
    <property type="entry name" value="Metallophos"/>
    <property type="match status" value="1"/>
</dbReference>
<dbReference type="Gene3D" id="3.60.21.10">
    <property type="match status" value="1"/>
</dbReference>
<feature type="binding site" evidence="10">
    <location>
        <position position="553"/>
    </location>
    <ligand>
        <name>Zn(2+)</name>
        <dbReference type="ChEBI" id="CHEBI:29105"/>
        <label>2</label>
    </ligand>
</feature>
<feature type="binding site" evidence="10">
    <location>
        <position position="517"/>
    </location>
    <ligand>
        <name>Zn(2+)</name>
        <dbReference type="ChEBI" id="CHEBI:29105"/>
        <label>2</label>
    </ligand>
</feature>
<dbReference type="GO" id="GO:0004767">
    <property type="term" value="F:sphingomyelin phosphodiesterase activity"/>
    <property type="evidence" value="ECO:0007669"/>
    <property type="project" value="UniProtKB-UniRule"/>
</dbReference>
<accession>A0A1M8A324</accession>
<keyword evidence="8" id="KW-0325">Glycoprotein</keyword>
<dbReference type="GO" id="GO:0006685">
    <property type="term" value="P:sphingomyelin catabolic process"/>
    <property type="evidence" value="ECO:0007669"/>
    <property type="project" value="UniProtKB-UniRule"/>
</dbReference>
<evidence type="ECO:0000313" key="17">
    <source>
        <dbReference type="Proteomes" id="UP000186303"/>
    </source>
</evidence>
<dbReference type="OrthoDB" id="282973at2759"/>
<evidence type="ECO:0000256" key="11">
    <source>
        <dbReference type="PIRSR" id="PIRSR000948-2"/>
    </source>
</evidence>
<dbReference type="InterPro" id="IPR011160">
    <property type="entry name" value="Sphingomy_PDE"/>
</dbReference>
<feature type="disulfide bond" evidence="11">
    <location>
        <begin position="294"/>
        <end position="331"/>
    </location>
</feature>
<evidence type="ECO:0000256" key="7">
    <source>
        <dbReference type="ARBA" id="ARBA00022833"/>
    </source>
</evidence>
<comment type="cofactor">
    <cofactor evidence="10">
        <name>Zn(2+)</name>
        <dbReference type="ChEBI" id="CHEBI:29105"/>
    </cofactor>
    <text evidence="10">Binds 2 Zn(2+) ions per subunit.</text>
</comment>
<keyword evidence="3" id="KW-0964">Secreted</keyword>
<dbReference type="GO" id="GO:0005615">
    <property type="term" value="C:extracellular space"/>
    <property type="evidence" value="ECO:0007669"/>
    <property type="project" value="TreeGrafter"/>
</dbReference>
<feature type="binding site" evidence="10">
    <location>
        <position position="273"/>
    </location>
    <ligand>
        <name>Zn(2+)</name>
        <dbReference type="ChEBI" id="CHEBI:29105"/>
        <label>1</label>
    </ligand>
</feature>
<evidence type="ECO:0000256" key="9">
    <source>
        <dbReference type="PIRNR" id="PIRNR000948"/>
    </source>
</evidence>
<protein>
    <recommendedName>
        <fullName evidence="9">Sphingomyelin phosphodiesterase</fullName>
    </recommendedName>
</protein>
<evidence type="ECO:0000259" key="15">
    <source>
        <dbReference type="Pfam" id="PF19272"/>
    </source>
</evidence>
<keyword evidence="9" id="KW-0326">Glycosidase</keyword>
<dbReference type="Pfam" id="PF19272">
    <property type="entry name" value="ASMase_C"/>
    <property type="match status" value="1"/>
</dbReference>
<evidence type="ECO:0000256" key="4">
    <source>
        <dbReference type="ARBA" id="ARBA00022723"/>
    </source>
</evidence>
<feature type="disulfide bond" evidence="11">
    <location>
        <begin position="288"/>
        <end position="293"/>
    </location>
</feature>
<feature type="region of interest" description="Disordered" evidence="12">
    <location>
        <begin position="92"/>
        <end position="113"/>
    </location>
</feature>
<dbReference type="InterPro" id="IPR004843">
    <property type="entry name" value="Calcineurin-like_PHP"/>
</dbReference>
<evidence type="ECO:0000256" key="10">
    <source>
        <dbReference type="PIRSR" id="PIRSR000948-1"/>
    </source>
</evidence>
<dbReference type="PANTHER" id="PTHR10340:SF27">
    <property type="entry name" value="ACL091CP"/>
    <property type="match status" value="1"/>
</dbReference>
<evidence type="ECO:0000256" key="2">
    <source>
        <dbReference type="ARBA" id="ARBA00008234"/>
    </source>
</evidence>
<dbReference type="Proteomes" id="UP000186303">
    <property type="component" value="Chromosome 2"/>
</dbReference>
<evidence type="ECO:0000256" key="3">
    <source>
        <dbReference type="ARBA" id="ARBA00022525"/>
    </source>
</evidence>
<feature type="binding site" evidence="10">
    <location>
        <position position="555"/>
    </location>
    <ligand>
        <name>Zn(2+)</name>
        <dbReference type="ChEBI" id="CHEBI:29105"/>
        <label>1</label>
    </ligand>
</feature>
<feature type="domain" description="Sphingomyelin phosphodiesterase C-terminal" evidence="15">
    <location>
        <begin position="585"/>
        <end position="646"/>
    </location>
</feature>
<evidence type="ECO:0000256" key="1">
    <source>
        <dbReference type="ARBA" id="ARBA00004613"/>
    </source>
</evidence>
<dbReference type="EMBL" id="LT671822">
    <property type="protein sequence ID" value="SHO76737.1"/>
    <property type="molecule type" value="Genomic_DNA"/>
</dbReference>
<comment type="similarity">
    <text evidence="2 9">Belongs to the acid sphingomyelinase family.</text>
</comment>
<dbReference type="SUPFAM" id="SSF56300">
    <property type="entry name" value="Metallo-dependent phosphatases"/>
    <property type="match status" value="1"/>
</dbReference>
<evidence type="ECO:0000256" key="12">
    <source>
        <dbReference type="SAM" id="MobiDB-lite"/>
    </source>
</evidence>
<dbReference type="CDD" id="cd00842">
    <property type="entry name" value="MPP_ASMase"/>
    <property type="match status" value="1"/>
</dbReference>
<dbReference type="GO" id="GO:0016020">
    <property type="term" value="C:membrane"/>
    <property type="evidence" value="ECO:0007669"/>
    <property type="project" value="GOC"/>
</dbReference>
<dbReference type="AlphaFoldDB" id="A0A1M8A324"/>
<dbReference type="OMA" id="SEANCTT"/>
<gene>
    <name evidence="16" type="ORF">MSYG_1075</name>
</gene>
<reference evidence="17" key="1">
    <citation type="journal article" date="2017" name="Nucleic Acids Res.">
        <title>Proteogenomics produces comprehensive and highly accurate protein-coding gene annotation in a complete genome assembly of Malassezia sympodialis.</title>
        <authorList>
            <person name="Zhu Y."/>
            <person name="Engstroem P.G."/>
            <person name="Tellgren-Roth C."/>
            <person name="Baudo C.D."/>
            <person name="Kennell J.C."/>
            <person name="Sun S."/>
            <person name="Billmyre R.B."/>
            <person name="Schroeder M.S."/>
            <person name="Andersson A."/>
            <person name="Holm T."/>
            <person name="Sigurgeirsson B."/>
            <person name="Wu G."/>
            <person name="Sankaranarayanan S.R."/>
            <person name="Siddharthan R."/>
            <person name="Sanyal K."/>
            <person name="Lundeberg J."/>
            <person name="Nystedt B."/>
            <person name="Boekhout T."/>
            <person name="Dawson T.L. Jr."/>
            <person name="Heitman J."/>
            <person name="Scheynius A."/>
            <person name="Lehtioe J."/>
        </authorList>
    </citation>
    <scope>NUCLEOTIDE SEQUENCE [LARGE SCALE GENOMIC DNA]</scope>
    <source>
        <strain evidence="17">ATCC 42132</strain>
    </source>
</reference>
<keyword evidence="4 10" id="KW-0479">Metal-binding</keyword>
<feature type="binding site" evidence="10">
    <location>
        <position position="362"/>
    </location>
    <ligand>
        <name>Zn(2+)</name>
        <dbReference type="ChEBI" id="CHEBI:29105"/>
        <label>1</label>
    </ligand>
</feature>
<feature type="binding site" evidence="10">
    <location>
        <position position="275"/>
    </location>
    <ligand>
        <name>Zn(2+)</name>
        <dbReference type="ChEBI" id="CHEBI:29105"/>
        <label>1</label>
    </ligand>
</feature>
<name>A0A1M8A324_MALS4</name>
<keyword evidence="7 10" id="KW-0862">Zinc</keyword>
<keyword evidence="11" id="KW-1015">Disulfide bond</keyword>
<feature type="signal peptide" evidence="13">
    <location>
        <begin position="1"/>
        <end position="16"/>
    </location>
</feature>
<feature type="domain" description="Calcineurin-like phosphoesterase" evidence="14">
    <location>
        <begin position="340"/>
        <end position="556"/>
    </location>
</feature>
<dbReference type="STRING" id="1230383.A0A1M8A324"/>
<feature type="binding site" evidence="10">
    <location>
        <position position="362"/>
    </location>
    <ligand>
        <name>Zn(2+)</name>
        <dbReference type="ChEBI" id="CHEBI:29105"/>
        <label>2</label>
    </ligand>
</feature>
<comment type="subcellular location">
    <subcellularLocation>
        <location evidence="1">Secreted</location>
    </subcellularLocation>
</comment>
<proteinExistence type="inferred from homology"/>
<dbReference type="PANTHER" id="PTHR10340">
    <property type="entry name" value="SPHINGOMYELIN PHOSPHODIESTERASE"/>
    <property type="match status" value="1"/>
</dbReference>
<organism evidence="16 17">
    <name type="scientific">Malassezia sympodialis (strain ATCC 42132)</name>
    <name type="common">Atopic eczema-associated yeast</name>
    <dbReference type="NCBI Taxonomy" id="1230383"/>
    <lineage>
        <taxon>Eukaryota</taxon>
        <taxon>Fungi</taxon>
        <taxon>Dikarya</taxon>
        <taxon>Basidiomycota</taxon>
        <taxon>Ustilaginomycotina</taxon>
        <taxon>Malasseziomycetes</taxon>
        <taxon>Malasseziales</taxon>
        <taxon>Malasseziaceae</taxon>
        <taxon>Malassezia</taxon>
    </lineage>
</organism>
<evidence type="ECO:0000256" key="6">
    <source>
        <dbReference type="ARBA" id="ARBA00022801"/>
    </source>
</evidence>